<feature type="chain" id="PRO_5030732657" evidence="6">
    <location>
        <begin position="19"/>
        <end position="286"/>
    </location>
</feature>
<keyword evidence="5" id="KW-0998">Cell outer membrane</keyword>
<evidence type="ECO:0000313" key="7">
    <source>
        <dbReference type="EMBL" id="MVW60103.1"/>
    </source>
</evidence>
<evidence type="ECO:0000256" key="2">
    <source>
        <dbReference type="ARBA" id="ARBA00005722"/>
    </source>
</evidence>
<keyword evidence="8" id="KW-1185">Reference proteome</keyword>
<gene>
    <name evidence="7" type="ORF">GPY61_09170</name>
</gene>
<dbReference type="InterPro" id="IPR010583">
    <property type="entry name" value="MipA"/>
</dbReference>
<evidence type="ECO:0000313" key="8">
    <source>
        <dbReference type="Proteomes" id="UP000443353"/>
    </source>
</evidence>
<organism evidence="7 8">
    <name type="scientific">Massilia cellulosiltytica</name>
    <dbReference type="NCBI Taxonomy" id="2683234"/>
    <lineage>
        <taxon>Bacteria</taxon>
        <taxon>Pseudomonadati</taxon>
        <taxon>Pseudomonadota</taxon>
        <taxon>Betaproteobacteria</taxon>
        <taxon>Burkholderiales</taxon>
        <taxon>Oxalobacteraceae</taxon>
        <taxon>Telluria group</taxon>
        <taxon>Massilia</taxon>
    </lineage>
</organism>
<keyword evidence="4" id="KW-0472">Membrane</keyword>
<dbReference type="RefSeq" id="WP_056126989.1">
    <property type="nucleotide sequence ID" value="NZ_WSES01000003.1"/>
</dbReference>
<sequence>MNKLLFLALGAACGTAWAQTPATNPMPDGSRDMYVGLGVQSAPRWDGTGSRKVSALPVLQVQWSNGLFISGMSAGMHLTDSPTFEYGPLVAVQPGRDETGTGQTVDGASSWGTTLIGPVPDPIDKRHMVATRLEGMDKIGARLQGGVFANYYLTPQWRLTSSVLYGAGNDHDGARLDLGVQRLAFELGSQHRVSLSAGVSIVDRNYNQTYFGVSREEASRSRFSYYEAGGGLQEAHVGVRWNWALSPSWMLTSNLQAKGLLGNAAKSPLVERSTNLTVSTAFAYRF</sequence>
<dbReference type="GO" id="GO:0009279">
    <property type="term" value="C:cell outer membrane"/>
    <property type="evidence" value="ECO:0007669"/>
    <property type="project" value="UniProtKB-SubCell"/>
</dbReference>
<comment type="subcellular location">
    <subcellularLocation>
        <location evidence="1">Cell outer membrane</location>
    </subcellularLocation>
</comment>
<evidence type="ECO:0000256" key="6">
    <source>
        <dbReference type="SAM" id="SignalP"/>
    </source>
</evidence>
<dbReference type="AlphaFoldDB" id="A0A7X3FY78"/>
<keyword evidence="3 6" id="KW-0732">Signal</keyword>
<evidence type="ECO:0000256" key="1">
    <source>
        <dbReference type="ARBA" id="ARBA00004442"/>
    </source>
</evidence>
<reference evidence="7 8" key="1">
    <citation type="submission" date="2019-12" db="EMBL/GenBank/DDBJ databases">
        <authorList>
            <person name="Li C."/>
            <person name="Zhao J."/>
        </authorList>
    </citation>
    <scope>NUCLEOTIDE SEQUENCE [LARGE SCALE GENOMIC DNA]</scope>
    <source>
        <strain evidence="7 8">NEAU-DD11</strain>
    </source>
</reference>
<evidence type="ECO:0000256" key="4">
    <source>
        <dbReference type="ARBA" id="ARBA00023136"/>
    </source>
</evidence>
<comment type="similarity">
    <text evidence="2">Belongs to the MipA/OmpV family.</text>
</comment>
<protein>
    <submittedName>
        <fullName evidence="7">MipA/OmpV family protein</fullName>
    </submittedName>
</protein>
<accession>A0A7X3FY78</accession>
<dbReference type="PANTHER" id="PTHR38776">
    <property type="entry name" value="MLTA-INTERACTING PROTEIN-RELATED"/>
    <property type="match status" value="1"/>
</dbReference>
<evidence type="ECO:0000256" key="5">
    <source>
        <dbReference type="ARBA" id="ARBA00023237"/>
    </source>
</evidence>
<dbReference type="PANTHER" id="PTHR38776:SF1">
    <property type="entry name" value="MLTA-INTERACTING PROTEIN-RELATED"/>
    <property type="match status" value="1"/>
</dbReference>
<dbReference type="EMBL" id="WSES01000003">
    <property type="protein sequence ID" value="MVW60103.1"/>
    <property type="molecule type" value="Genomic_DNA"/>
</dbReference>
<name>A0A7X3FY78_9BURK</name>
<proteinExistence type="inferred from homology"/>
<dbReference type="Proteomes" id="UP000443353">
    <property type="component" value="Unassembled WGS sequence"/>
</dbReference>
<dbReference type="Pfam" id="PF06629">
    <property type="entry name" value="MipA"/>
    <property type="match status" value="1"/>
</dbReference>
<feature type="signal peptide" evidence="6">
    <location>
        <begin position="1"/>
        <end position="18"/>
    </location>
</feature>
<evidence type="ECO:0000256" key="3">
    <source>
        <dbReference type="ARBA" id="ARBA00022729"/>
    </source>
</evidence>
<comment type="caution">
    <text evidence="7">The sequence shown here is derived from an EMBL/GenBank/DDBJ whole genome shotgun (WGS) entry which is preliminary data.</text>
</comment>